<evidence type="ECO:0000313" key="2">
    <source>
        <dbReference type="EMBL" id="KAK3316771.1"/>
    </source>
</evidence>
<reference evidence="2" key="2">
    <citation type="submission" date="2023-06" db="EMBL/GenBank/DDBJ databases">
        <authorList>
            <consortium name="Lawrence Berkeley National Laboratory"/>
            <person name="Haridas S."/>
            <person name="Hensen N."/>
            <person name="Bonometti L."/>
            <person name="Westerberg I."/>
            <person name="Brannstrom I.O."/>
            <person name="Guillou S."/>
            <person name="Cros-Aarteil S."/>
            <person name="Calhoun S."/>
            <person name="Kuo A."/>
            <person name="Mondo S."/>
            <person name="Pangilinan J."/>
            <person name="Riley R."/>
            <person name="Labutti K."/>
            <person name="Andreopoulos B."/>
            <person name="Lipzen A."/>
            <person name="Chen C."/>
            <person name="Yanf M."/>
            <person name="Daum C."/>
            <person name="Ng V."/>
            <person name="Clum A."/>
            <person name="Steindorff A."/>
            <person name="Ohm R."/>
            <person name="Martin F."/>
            <person name="Silar P."/>
            <person name="Natvig D."/>
            <person name="Lalanne C."/>
            <person name="Gautier V."/>
            <person name="Ament-Velasquez S.L."/>
            <person name="Kruys A."/>
            <person name="Hutchinson M.I."/>
            <person name="Powell A.J."/>
            <person name="Barry K."/>
            <person name="Miller A.N."/>
            <person name="Grigoriev I.V."/>
            <person name="Debuchy R."/>
            <person name="Gladieux P."/>
            <person name="Thoren M.H."/>
            <person name="Johannesson H."/>
        </authorList>
    </citation>
    <scope>NUCLEOTIDE SEQUENCE</scope>
    <source>
        <strain evidence="2">CBS 118394</strain>
    </source>
</reference>
<accession>A0AAE0M2D9</accession>
<gene>
    <name evidence="2" type="ORF">B0H66DRAFT_626245</name>
</gene>
<feature type="domain" description="DUF8212" evidence="1">
    <location>
        <begin position="95"/>
        <end position="116"/>
    </location>
</feature>
<evidence type="ECO:0000313" key="3">
    <source>
        <dbReference type="Proteomes" id="UP001283341"/>
    </source>
</evidence>
<dbReference type="PANTHER" id="PTHR10622">
    <property type="entry name" value="HET DOMAIN-CONTAINING PROTEIN"/>
    <property type="match status" value="1"/>
</dbReference>
<feature type="non-terminal residue" evidence="2">
    <location>
        <position position="1"/>
    </location>
</feature>
<dbReference type="PANTHER" id="PTHR10622:SF12">
    <property type="entry name" value="HET DOMAIN-CONTAINING PROTEIN"/>
    <property type="match status" value="1"/>
</dbReference>
<comment type="caution">
    <text evidence="2">The sequence shown here is derived from an EMBL/GenBank/DDBJ whole genome shotgun (WGS) entry which is preliminary data.</text>
</comment>
<sequence>WFIQELIAPKKFHFFDSDWKNRGSKEHLAEKISGITGISTKILRHETPLLSIAVAQRMAWAVHRQTTRIEDRAYCLLGIFNVNMPMLYGKEEKSVRRLQEEIIKSNPDMSIFAWKLPASTRPAGYPNCPRMICGILANSPDAFSDCLSRIAAERFAPEFSISNKGIKTQMRIVFQAWAGRKRVTIPASARVLFRPLVSPQCSIRNCGENEFVREDPWSLYVARPNSSLK</sequence>
<dbReference type="AlphaFoldDB" id="A0AAE0M2D9"/>
<reference evidence="2" key="1">
    <citation type="journal article" date="2023" name="Mol. Phylogenet. Evol.">
        <title>Genome-scale phylogeny and comparative genomics of the fungal order Sordariales.</title>
        <authorList>
            <person name="Hensen N."/>
            <person name="Bonometti L."/>
            <person name="Westerberg I."/>
            <person name="Brannstrom I.O."/>
            <person name="Guillou S."/>
            <person name="Cros-Aarteil S."/>
            <person name="Calhoun S."/>
            <person name="Haridas S."/>
            <person name="Kuo A."/>
            <person name="Mondo S."/>
            <person name="Pangilinan J."/>
            <person name="Riley R."/>
            <person name="LaButti K."/>
            <person name="Andreopoulos B."/>
            <person name="Lipzen A."/>
            <person name="Chen C."/>
            <person name="Yan M."/>
            <person name="Daum C."/>
            <person name="Ng V."/>
            <person name="Clum A."/>
            <person name="Steindorff A."/>
            <person name="Ohm R.A."/>
            <person name="Martin F."/>
            <person name="Silar P."/>
            <person name="Natvig D.O."/>
            <person name="Lalanne C."/>
            <person name="Gautier V."/>
            <person name="Ament-Velasquez S.L."/>
            <person name="Kruys A."/>
            <person name="Hutchinson M.I."/>
            <person name="Powell A.J."/>
            <person name="Barry K."/>
            <person name="Miller A.N."/>
            <person name="Grigoriev I.V."/>
            <person name="Debuchy R."/>
            <person name="Gladieux P."/>
            <person name="Hiltunen Thoren M."/>
            <person name="Johannesson H."/>
        </authorList>
    </citation>
    <scope>NUCLEOTIDE SEQUENCE</scope>
    <source>
        <strain evidence="2">CBS 118394</strain>
    </source>
</reference>
<proteinExistence type="predicted"/>
<name>A0AAE0M2D9_9PEZI</name>
<evidence type="ECO:0000259" key="1">
    <source>
        <dbReference type="Pfam" id="PF26640"/>
    </source>
</evidence>
<dbReference type="Pfam" id="PF26640">
    <property type="entry name" value="DUF8212"/>
    <property type="match status" value="1"/>
</dbReference>
<protein>
    <recommendedName>
        <fullName evidence="1">DUF8212 domain-containing protein</fullName>
    </recommendedName>
</protein>
<keyword evidence="3" id="KW-1185">Reference proteome</keyword>
<dbReference type="Proteomes" id="UP001283341">
    <property type="component" value="Unassembled WGS sequence"/>
</dbReference>
<organism evidence="2 3">
    <name type="scientific">Apodospora peruviana</name>
    <dbReference type="NCBI Taxonomy" id="516989"/>
    <lineage>
        <taxon>Eukaryota</taxon>
        <taxon>Fungi</taxon>
        <taxon>Dikarya</taxon>
        <taxon>Ascomycota</taxon>
        <taxon>Pezizomycotina</taxon>
        <taxon>Sordariomycetes</taxon>
        <taxon>Sordariomycetidae</taxon>
        <taxon>Sordariales</taxon>
        <taxon>Lasiosphaeriaceae</taxon>
        <taxon>Apodospora</taxon>
    </lineage>
</organism>
<dbReference type="InterPro" id="IPR058525">
    <property type="entry name" value="DUF8212"/>
</dbReference>
<dbReference type="EMBL" id="JAUEDM010000005">
    <property type="protein sequence ID" value="KAK3316771.1"/>
    <property type="molecule type" value="Genomic_DNA"/>
</dbReference>